<sequence length="346" mass="39116">MELCSQLNYCRSLSPGKAYFYYLIDGKEQPIGVDRTRIRAPKSGFSEGFESKDMKPKDTAPQDLAYSNPQFIEECYVPPRVSEIYCDFSLRINANSLKPNVCAVDETRKTLTALAELYKQRGGYREIAERIAKNILLGTWLWRNRTCRSLDIQVLTNDGQTLAVSNSYCLQWESAWDGGAQDALENLKAFIEKALTDTESLYYLDVNSKLTVGGGDEIYPSQEFVDKKQDGAPSRLLAKTLLNGQETVAFHAQKVGAALQMIDDWWQPNADKRLRVNEYGADREYVIARRHPKNGNDFYQLVERSEHWIEQLEHGKEIPNEVHFIIAVLVKAGVFNGAAAKAKGKA</sequence>
<organism evidence="1 2">
    <name type="scientific">Neiella marina</name>
    <dbReference type="NCBI Taxonomy" id="508461"/>
    <lineage>
        <taxon>Bacteria</taxon>
        <taxon>Pseudomonadati</taxon>
        <taxon>Pseudomonadota</taxon>
        <taxon>Gammaproteobacteria</taxon>
        <taxon>Alteromonadales</taxon>
        <taxon>Echinimonadaceae</taxon>
        <taxon>Neiella</taxon>
    </lineage>
</organism>
<dbReference type="Pfam" id="PF09615">
    <property type="entry name" value="Cas_Csy3"/>
    <property type="match status" value="1"/>
</dbReference>
<dbReference type="NCBIfam" id="TIGR02566">
    <property type="entry name" value="cas_Csy3"/>
    <property type="match status" value="1"/>
</dbReference>
<dbReference type="Proteomes" id="UP000619743">
    <property type="component" value="Unassembled WGS sequence"/>
</dbReference>
<comment type="caution">
    <text evidence="1">The sequence shown here is derived from an EMBL/GenBank/DDBJ whole genome shotgun (WGS) entry which is preliminary data.</text>
</comment>
<evidence type="ECO:0000313" key="1">
    <source>
        <dbReference type="EMBL" id="GGA85853.1"/>
    </source>
</evidence>
<dbReference type="AlphaFoldDB" id="A0A8J2U8P4"/>
<gene>
    <name evidence="1" type="ORF">GCM10011369_29860</name>
</gene>
<dbReference type="OrthoDB" id="240864at2"/>
<evidence type="ECO:0000313" key="2">
    <source>
        <dbReference type="Proteomes" id="UP000619743"/>
    </source>
</evidence>
<proteinExistence type="predicted"/>
<protein>
    <submittedName>
        <fullName evidence="1">Type I-F CRISPR-associated protein Csy3</fullName>
    </submittedName>
</protein>
<dbReference type="RefSeq" id="WP_087506970.1">
    <property type="nucleotide sequence ID" value="NZ_BMDX01000019.1"/>
</dbReference>
<accession>A0A8J2U8P4</accession>
<dbReference type="InterPro" id="IPR013399">
    <property type="entry name" value="CRISPR-assoc_prot_Csy3"/>
</dbReference>
<name>A0A8J2U8P4_9GAMM</name>
<reference evidence="2" key="1">
    <citation type="journal article" date="2019" name="Int. J. Syst. Evol. Microbiol.">
        <title>The Global Catalogue of Microorganisms (GCM) 10K type strain sequencing project: providing services to taxonomists for standard genome sequencing and annotation.</title>
        <authorList>
            <consortium name="The Broad Institute Genomics Platform"/>
            <consortium name="The Broad Institute Genome Sequencing Center for Infectious Disease"/>
            <person name="Wu L."/>
            <person name="Ma J."/>
        </authorList>
    </citation>
    <scope>NUCLEOTIDE SEQUENCE [LARGE SCALE GENOMIC DNA]</scope>
    <source>
        <strain evidence="2">CGMCC 1.10130</strain>
    </source>
</reference>
<keyword evidence="2" id="KW-1185">Reference proteome</keyword>
<dbReference type="EMBL" id="BMDX01000019">
    <property type="protein sequence ID" value="GGA85853.1"/>
    <property type="molecule type" value="Genomic_DNA"/>
</dbReference>